<reference evidence="2" key="1">
    <citation type="submission" date="2022-11" db="EMBL/GenBank/DDBJ databases">
        <authorList>
            <person name="Petersen C."/>
        </authorList>
    </citation>
    <scope>NUCLEOTIDE SEQUENCE</scope>
    <source>
        <strain evidence="2">IBT 34128</strain>
    </source>
</reference>
<sequence>MDDEKGPIVHGNESKQFKRRGKHQAINIQQNYATKATANATIVVENLTDAFPAAPVKTGATALLVLPWKVLTEAAVAPVLLQRKEGVHTIPH</sequence>
<organism evidence="2 3">
    <name type="scientific">Penicillium alfredii</name>
    <dbReference type="NCBI Taxonomy" id="1506179"/>
    <lineage>
        <taxon>Eukaryota</taxon>
        <taxon>Fungi</taxon>
        <taxon>Dikarya</taxon>
        <taxon>Ascomycota</taxon>
        <taxon>Pezizomycotina</taxon>
        <taxon>Eurotiomycetes</taxon>
        <taxon>Eurotiomycetidae</taxon>
        <taxon>Eurotiales</taxon>
        <taxon>Aspergillaceae</taxon>
        <taxon>Penicillium</taxon>
    </lineage>
</organism>
<evidence type="ECO:0000256" key="1">
    <source>
        <dbReference type="SAM" id="MobiDB-lite"/>
    </source>
</evidence>
<dbReference type="GeneID" id="81394557"/>
<evidence type="ECO:0000313" key="2">
    <source>
        <dbReference type="EMBL" id="KAJ5095451.1"/>
    </source>
</evidence>
<reference evidence="2" key="2">
    <citation type="journal article" date="2023" name="IMA Fungus">
        <title>Comparative genomic study of the Penicillium genus elucidates a diverse pangenome and 15 lateral gene transfer events.</title>
        <authorList>
            <person name="Petersen C."/>
            <person name="Sorensen T."/>
            <person name="Nielsen M.R."/>
            <person name="Sondergaard T.E."/>
            <person name="Sorensen J.L."/>
            <person name="Fitzpatrick D.A."/>
            <person name="Frisvad J.C."/>
            <person name="Nielsen K.L."/>
        </authorList>
    </citation>
    <scope>NUCLEOTIDE SEQUENCE</scope>
    <source>
        <strain evidence="2">IBT 34128</strain>
    </source>
</reference>
<feature type="region of interest" description="Disordered" evidence="1">
    <location>
        <begin position="1"/>
        <end position="21"/>
    </location>
</feature>
<protein>
    <submittedName>
        <fullName evidence="2">Uncharacterized protein</fullName>
    </submittedName>
</protein>
<evidence type="ECO:0000313" key="3">
    <source>
        <dbReference type="Proteomes" id="UP001141434"/>
    </source>
</evidence>
<comment type="caution">
    <text evidence="2">The sequence shown here is derived from an EMBL/GenBank/DDBJ whole genome shotgun (WGS) entry which is preliminary data.</text>
</comment>
<dbReference type="Proteomes" id="UP001141434">
    <property type="component" value="Unassembled WGS sequence"/>
</dbReference>
<dbReference type="EMBL" id="JAPMSZ010000007">
    <property type="protein sequence ID" value="KAJ5095451.1"/>
    <property type="molecule type" value="Genomic_DNA"/>
</dbReference>
<feature type="compositionally biased region" description="Basic and acidic residues" evidence="1">
    <location>
        <begin position="1"/>
        <end position="16"/>
    </location>
</feature>
<dbReference type="RefSeq" id="XP_056511002.1">
    <property type="nucleotide sequence ID" value="XM_056655389.1"/>
</dbReference>
<name>A0A9W9F8A3_9EURO</name>
<proteinExistence type="predicted"/>
<gene>
    <name evidence="2" type="ORF">NUU61_004807</name>
</gene>
<accession>A0A9W9F8A3</accession>
<dbReference type="AlphaFoldDB" id="A0A9W9F8A3"/>
<keyword evidence="3" id="KW-1185">Reference proteome</keyword>